<keyword evidence="7" id="KW-0479">Metal-binding</keyword>
<dbReference type="AlphaFoldDB" id="A0A7M2WPH3"/>
<feature type="binding site" evidence="7">
    <location>
        <position position="105"/>
    </location>
    <ligand>
        <name>Zn(2+)</name>
        <dbReference type="ChEBI" id="CHEBI:29105"/>
    </ligand>
</feature>
<dbReference type="InterPro" id="IPR036388">
    <property type="entry name" value="WH-like_DNA-bd_sf"/>
</dbReference>
<evidence type="ECO:0000256" key="3">
    <source>
        <dbReference type="ARBA" id="ARBA00022833"/>
    </source>
</evidence>
<dbReference type="GO" id="GO:1900376">
    <property type="term" value="P:regulation of secondary metabolite biosynthetic process"/>
    <property type="evidence" value="ECO:0007669"/>
    <property type="project" value="TreeGrafter"/>
</dbReference>
<keyword evidence="5" id="KW-0238">DNA-binding</keyword>
<evidence type="ECO:0000256" key="7">
    <source>
        <dbReference type="PIRSR" id="PIRSR602481-1"/>
    </source>
</evidence>
<evidence type="ECO:0000313" key="9">
    <source>
        <dbReference type="Proteomes" id="UP000593765"/>
    </source>
</evidence>
<comment type="similarity">
    <text evidence="1">Belongs to the Fur family.</text>
</comment>
<dbReference type="InterPro" id="IPR002481">
    <property type="entry name" value="FUR"/>
</dbReference>
<keyword evidence="9" id="KW-1185">Reference proteome</keyword>
<dbReference type="Proteomes" id="UP000593765">
    <property type="component" value="Chromosome"/>
</dbReference>
<dbReference type="Gene3D" id="1.10.10.10">
    <property type="entry name" value="Winged helix-like DNA-binding domain superfamily/Winged helix DNA-binding domain"/>
    <property type="match status" value="1"/>
</dbReference>
<dbReference type="EMBL" id="CP063458">
    <property type="protein sequence ID" value="QOV87313.1"/>
    <property type="molecule type" value="Genomic_DNA"/>
</dbReference>
<gene>
    <name evidence="8" type="ORF">IPV69_13535</name>
</gene>
<dbReference type="GO" id="GO:0000976">
    <property type="term" value="F:transcription cis-regulatory region binding"/>
    <property type="evidence" value="ECO:0007669"/>
    <property type="project" value="TreeGrafter"/>
</dbReference>
<accession>A0A7M2WPH3</accession>
<dbReference type="PANTHER" id="PTHR33202:SF7">
    <property type="entry name" value="FERRIC UPTAKE REGULATION PROTEIN"/>
    <property type="match status" value="1"/>
</dbReference>
<reference evidence="8 9" key="1">
    <citation type="submission" date="2020-10" db="EMBL/GenBank/DDBJ databases">
        <title>Wide distribution of Phycisphaera-like planctomycetes from WD2101 soil group in peatlands and genome analysis of the first cultivated representative.</title>
        <authorList>
            <person name="Dedysh S.N."/>
            <person name="Beletsky A.V."/>
            <person name="Ivanova A."/>
            <person name="Kulichevskaya I.S."/>
            <person name="Suzina N.E."/>
            <person name="Philippov D.A."/>
            <person name="Rakitin A.L."/>
            <person name="Mardanov A.V."/>
            <person name="Ravin N.V."/>
        </authorList>
    </citation>
    <scope>NUCLEOTIDE SEQUENCE [LARGE SCALE GENOMIC DNA]</scope>
    <source>
        <strain evidence="8 9">M1803</strain>
    </source>
</reference>
<dbReference type="InterPro" id="IPR043135">
    <property type="entry name" value="Fur_C"/>
</dbReference>
<dbReference type="Gene3D" id="3.30.1490.190">
    <property type="match status" value="1"/>
</dbReference>
<protein>
    <submittedName>
        <fullName evidence="8">Transcriptional repressor</fullName>
    </submittedName>
</protein>
<dbReference type="PANTHER" id="PTHR33202">
    <property type="entry name" value="ZINC UPTAKE REGULATION PROTEIN"/>
    <property type="match status" value="1"/>
</dbReference>
<feature type="binding site" evidence="7">
    <location>
        <position position="108"/>
    </location>
    <ligand>
        <name>Zn(2+)</name>
        <dbReference type="ChEBI" id="CHEBI:29105"/>
    </ligand>
</feature>
<dbReference type="RefSeq" id="WP_206290212.1">
    <property type="nucleotide sequence ID" value="NZ_CP063458.1"/>
</dbReference>
<dbReference type="Pfam" id="PF01475">
    <property type="entry name" value="FUR"/>
    <property type="match status" value="1"/>
</dbReference>
<dbReference type="GO" id="GO:0003700">
    <property type="term" value="F:DNA-binding transcription factor activity"/>
    <property type="evidence" value="ECO:0007669"/>
    <property type="project" value="InterPro"/>
</dbReference>
<dbReference type="SUPFAM" id="SSF46785">
    <property type="entry name" value="Winged helix' DNA-binding domain"/>
    <property type="match status" value="1"/>
</dbReference>
<evidence type="ECO:0000256" key="5">
    <source>
        <dbReference type="ARBA" id="ARBA00023125"/>
    </source>
</evidence>
<keyword evidence="6" id="KW-0804">Transcription</keyword>
<organism evidence="8 9">
    <name type="scientific">Humisphaera borealis</name>
    <dbReference type="NCBI Taxonomy" id="2807512"/>
    <lineage>
        <taxon>Bacteria</taxon>
        <taxon>Pseudomonadati</taxon>
        <taxon>Planctomycetota</taxon>
        <taxon>Phycisphaerae</taxon>
        <taxon>Tepidisphaerales</taxon>
        <taxon>Tepidisphaeraceae</taxon>
        <taxon>Humisphaera</taxon>
    </lineage>
</organism>
<feature type="binding site" evidence="7">
    <location>
        <position position="149"/>
    </location>
    <ligand>
        <name>Zn(2+)</name>
        <dbReference type="ChEBI" id="CHEBI:29105"/>
    </ligand>
</feature>
<sequence>MRNAAPAAPTSSPSDVLKRIGLRRTPVRLGVLKVLADSPQPLGVQQVLELLPEHTDTVTVYRTLNTFTTKKVVHRVRGEDRTWRYALGGSEKSSAQPHAHPHFVCETCGVVECLEASQIPPTFVRSLKVAETYEVHYPEVTLHGVCPKCHA</sequence>
<keyword evidence="2" id="KW-0678">Repressor</keyword>
<evidence type="ECO:0000256" key="4">
    <source>
        <dbReference type="ARBA" id="ARBA00023015"/>
    </source>
</evidence>
<evidence type="ECO:0000256" key="1">
    <source>
        <dbReference type="ARBA" id="ARBA00007957"/>
    </source>
</evidence>
<dbReference type="KEGG" id="hbs:IPV69_13535"/>
<dbReference type="GO" id="GO:0008270">
    <property type="term" value="F:zinc ion binding"/>
    <property type="evidence" value="ECO:0007669"/>
    <property type="project" value="TreeGrafter"/>
</dbReference>
<evidence type="ECO:0000313" key="8">
    <source>
        <dbReference type="EMBL" id="QOV87313.1"/>
    </source>
</evidence>
<proteinExistence type="inferred from homology"/>
<dbReference type="InterPro" id="IPR036390">
    <property type="entry name" value="WH_DNA-bd_sf"/>
</dbReference>
<dbReference type="GO" id="GO:0045892">
    <property type="term" value="P:negative regulation of DNA-templated transcription"/>
    <property type="evidence" value="ECO:0007669"/>
    <property type="project" value="TreeGrafter"/>
</dbReference>
<name>A0A7M2WPH3_9BACT</name>
<keyword evidence="4" id="KW-0805">Transcription regulation</keyword>
<comment type="cofactor">
    <cofactor evidence="7">
        <name>Zn(2+)</name>
        <dbReference type="ChEBI" id="CHEBI:29105"/>
    </cofactor>
    <text evidence="7">Binds 1 zinc ion per subunit.</text>
</comment>
<evidence type="ECO:0000256" key="6">
    <source>
        <dbReference type="ARBA" id="ARBA00023163"/>
    </source>
</evidence>
<feature type="binding site" evidence="7">
    <location>
        <position position="146"/>
    </location>
    <ligand>
        <name>Zn(2+)</name>
        <dbReference type="ChEBI" id="CHEBI:29105"/>
    </ligand>
</feature>
<evidence type="ECO:0000256" key="2">
    <source>
        <dbReference type="ARBA" id="ARBA00022491"/>
    </source>
</evidence>
<keyword evidence="3 7" id="KW-0862">Zinc</keyword>